<comment type="caution">
    <text evidence="2">The sequence shown here is derived from an EMBL/GenBank/DDBJ whole genome shotgun (WGS) entry which is preliminary data.</text>
</comment>
<keyword evidence="1" id="KW-0175">Coiled coil</keyword>
<gene>
    <name evidence="2" type="ORF">ABQ292_07330</name>
</gene>
<accession>A0ABV3XCN9</accession>
<sequence length="148" mass="16751">MRTRLTHRISRSMAWRIEEQTAGTLAGLRGQLEALEDTVRRLADSGEHLDKRLGELERRVDDVARESSWSANELARLAPQAASFEARLEQKARPVVLTGALEDLPESRLLVDVVREEHARVRARLSLVSAYEERLRRLEDQAAARASS</sequence>
<evidence type="ECO:0000313" key="3">
    <source>
        <dbReference type="Proteomes" id="UP001560045"/>
    </source>
</evidence>
<proteinExistence type="predicted"/>
<dbReference type="RefSeq" id="WP_369204773.1">
    <property type="nucleotide sequence ID" value="NZ_JBFNXQ010000015.1"/>
</dbReference>
<name>A0ABV3XCN9_9ACTN</name>
<organism evidence="2 3">
    <name type="scientific">Geodermatophilus maliterrae</name>
    <dbReference type="NCBI Taxonomy" id="3162531"/>
    <lineage>
        <taxon>Bacteria</taxon>
        <taxon>Bacillati</taxon>
        <taxon>Actinomycetota</taxon>
        <taxon>Actinomycetes</taxon>
        <taxon>Geodermatophilales</taxon>
        <taxon>Geodermatophilaceae</taxon>
        <taxon>Geodermatophilus</taxon>
    </lineage>
</organism>
<protein>
    <submittedName>
        <fullName evidence="2">Uncharacterized protein</fullName>
    </submittedName>
</protein>
<keyword evidence="3" id="KW-1185">Reference proteome</keyword>
<evidence type="ECO:0000313" key="2">
    <source>
        <dbReference type="EMBL" id="MEX5718182.1"/>
    </source>
</evidence>
<dbReference type="EMBL" id="JBFNXQ010000015">
    <property type="protein sequence ID" value="MEX5718182.1"/>
    <property type="molecule type" value="Genomic_DNA"/>
</dbReference>
<dbReference type="Proteomes" id="UP001560045">
    <property type="component" value="Unassembled WGS sequence"/>
</dbReference>
<evidence type="ECO:0000256" key="1">
    <source>
        <dbReference type="SAM" id="Coils"/>
    </source>
</evidence>
<feature type="coiled-coil region" evidence="1">
    <location>
        <begin position="25"/>
        <end position="66"/>
    </location>
</feature>
<reference evidence="2 3" key="1">
    <citation type="submission" date="2024-06" db="EMBL/GenBank/DDBJ databases">
        <title>Draft genome sequence of Geodermatophilus badlandi, a novel member of the Geodermatophilaceae isolated from badland sedimentary rocks in the Red desert, Wyoming, USA.</title>
        <authorList>
            <person name="Ben Tekaya S."/>
            <person name="Nouioui I."/>
            <person name="Flores G.M."/>
            <person name="Shaal M.N."/>
            <person name="Bredoire F."/>
            <person name="Basile F."/>
            <person name="Van Diepen L."/>
            <person name="Ward N.L."/>
        </authorList>
    </citation>
    <scope>NUCLEOTIDE SEQUENCE [LARGE SCALE GENOMIC DNA]</scope>
    <source>
        <strain evidence="2 3">WL48A</strain>
    </source>
</reference>